<dbReference type="InterPro" id="IPR020846">
    <property type="entry name" value="MFS_dom"/>
</dbReference>
<dbReference type="SUPFAM" id="SSF103473">
    <property type="entry name" value="MFS general substrate transporter"/>
    <property type="match status" value="1"/>
</dbReference>
<dbReference type="PROSITE" id="PS50850">
    <property type="entry name" value="MFS"/>
    <property type="match status" value="1"/>
</dbReference>
<evidence type="ECO:0000256" key="1">
    <source>
        <dbReference type="ARBA" id="ARBA00004141"/>
    </source>
</evidence>
<reference evidence="7 8" key="1">
    <citation type="journal article" date="2023" name="G3 (Bethesda)">
        <title>A chromosome-level genome assembly of Zasmidium syzygii isolated from banana leaves.</title>
        <authorList>
            <person name="van Westerhoven A.C."/>
            <person name="Mehrabi R."/>
            <person name="Talebi R."/>
            <person name="Steentjes M.B.F."/>
            <person name="Corcolon B."/>
            <person name="Chong P.A."/>
            <person name="Kema G.H.J."/>
            <person name="Seidl M.F."/>
        </authorList>
    </citation>
    <scope>NUCLEOTIDE SEQUENCE [LARGE SCALE GENOMIC DNA]</scope>
    <source>
        <strain evidence="7 8">P124</strain>
    </source>
</reference>
<evidence type="ECO:0000256" key="2">
    <source>
        <dbReference type="ARBA" id="ARBA00022692"/>
    </source>
</evidence>
<dbReference type="InterPro" id="IPR011701">
    <property type="entry name" value="MFS"/>
</dbReference>
<dbReference type="Gene3D" id="1.20.1250.20">
    <property type="entry name" value="MFS general substrate transporter like domains"/>
    <property type="match status" value="1"/>
</dbReference>
<evidence type="ECO:0000256" key="5">
    <source>
        <dbReference type="SAM" id="Phobius"/>
    </source>
</evidence>
<dbReference type="EMBL" id="JAXOVC010000005">
    <property type="protein sequence ID" value="KAK4502013.1"/>
    <property type="molecule type" value="Genomic_DNA"/>
</dbReference>
<gene>
    <name evidence="7" type="ORF">PRZ48_007824</name>
</gene>
<evidence type="ECO:0000256" key="3">
    <source>
        <dbReference type="ARBA" id="ARBA00022989"/>
    </source>
</evidence>
<feature type="transmembrane region" description="Helical" evidence="5">
    <location>
        <begin position="53"/>
        <end position="74"/>
    </location>
</feature>
<keyword evidence="4 5" id="KW-0472">Membrane</keyword>
<name>A0ABR0EMH5_ZASCE</name>
<dbReference type="Pfam" id="PF07690">
    <property type="entry name" value="MFS_1"/>
    <property type="match status" value="1"/>
</dbReference>
<keyword evidence="3 5" id="KW-1133">Transmembrane helix</keyword>
<feature type="transmembrane region" description="Helical" evidence="5">
    <location>
        <begin position="121"/>
        <end position="139"/>
    </location>
</feature>
<dbReference type="Proteomes" id="UP001305779">
    <property type="component" value="Unassembled WGS sequence"/>
</dbReference>
<dbReference type="PANTHER" id="PTHR23502:SF59">
    <property type="entry name" value="MULTIDRUG TRANSPORTER, PUTATIVE (AFU_ORTHOLOGUE AFUA_1G10370)-RELATED"/>
    <property type="match status" value="1"/>
</dbReference>
<protein>
    <recommendedName>
        <fullName evidence="6">Major facilitator superfamily (MFS) profile domain-containing protein</fullName>
    </recommendedName>
</protein>
<evidence type="ECO:0000259" key="6">
    <source>
        <dbReference type="PROSITE" id="PS50850"/>
    </source>
</evidence>
<comment type="subcellular location">
    <subcellularLocation>
        <location evidence="1">Membrane</location>
        <topology evidence="1">Multi-pass membrane protein</topology>
    </subcellularLocation>
</comment>
<evidence type="ECO:0000256" key="4">
    <source>
        <dbReference type="ARBA" id="ARBA00023136"/>
    </source>
</evidence>
<dbReference type="InterPro" id="IPR036259">
    <property type="entry name" value="MFS_trans_sf"/>
</dbReference>
<evidence type="ECO:0000313" key="8">
    <source>
        <dbReference type="Proteomes" id="UP001305779"/>
    </source>
</evidence>
<keyword evidence="8" id="KW-1185">Reference proteome</keyword>
<keyword evidence="2 5" id="KW-0812">Transmembrane</keyword>
<comment type="caution">
    <text evidence="7">The sequence shown here is derived from an EMBL/GenBank/DDBJ whole genome shotgun (WGS) entry which is preliminary data.</text>
</comment>
<feature type="transmembrane region" description="Helical" evidence="5">
    <location>
        <begin position="86"/>
        <end position="109"/>
    </location>
</feature>
<evidence type="ECO:0000313" key="7">
    <source>
        <dbReference type="EMBL" id="KAK4502013.1"/>
    </source>
</evidence>
<dbReference type="PANTHER" id="PTHR23502">
    <property type="entry name" value="MAJOR FACILITATOR SUPERFAMILY"/>
    <property type="match status" value="1"/>
</dbReference>
<accession>A0ABR0EMH5</accession>
<sequence length="233" mass="24891">MDRVISITRADNDVIEGHGDHKSEVVEVDSHLVGFEGPTNPYQPLNWSLRKKILTMLLYGLTAMGASFASAIYSSGTDQVSHEFHISAEVATLGTSLWLFGAGLGPLFWAPLSELYGRKPAVLLPTFVSITFAFAGGAAKDVQTLMICRFFQGFFGSAPITNTGGVLGDIFTAEKRSAGIAGYSLAVVGGPTLGPIVGGAICDSYLRWRWTQYITGILQSAILVPSVLLLEES</sequence>
<feature type="domain" description="Major facilitator superfamily (MFS) profile" evidence="6">
    <location>
        <begin position="53"/>
        <end position="233"/>
    </location>
</feature>
<organism evidence="7 8">
    <name type="scientific">Zasmidium cellare</name>
    <name type="common">Wine cellar mold</name>
    <name type="synonym">Racodium cellare</name>
    <dbReference type="NCBI Taxonomy" id="395010"/>
    <lineage>
        <taxon>Eukaryota</taxon>
        <taxon>Fungi</taxon>
        <taxon>Dikarya</taxon>
        <taxon>Ascomycota</taxon>
        <taxon>Pezizomycotina</taxon>
        <taxon>Dothideomycetes</taxon>
        <taxon>Dothideomycetidae</taxon>
        <taxon>Mycosphaerellales</taxon>
        <taxon>Mycosphaerellaceae</taxon>
        <taxon>Zasmidium</taxon>
    </lineage>
</organism>
<proteinExistence type="predicted"/>